<gene>
    <name evidence="2" type="primary">GLEAN_09921</name>
    <name evidence="2" type="ORF">TcasGA2_TC009921</name>
</gene>
<proteinExistence type="predicted"/>
<dbReference type="EMBL" id="KQ971354">
    <property type="protein sequence ID" value="EFA06963.1"/>
    <property type="molecule type" value="Genomic_DNA"/>
</dbReference>
<feature type="region of interest" description="Disordered" evidence="1">
    <location>
        <begin position="1"/>
        <end position="25"/>
    </location>
</feature>
<keyword evidence="3" id="KW-1185">Reference proteome</keyword>
<accession>D6WQF5</accession>
<feature type="compositionally biased region" description="Basic and acidic residues" evidence="1">
    <location>
        <begin position="14"/>
        <end position="25"/>
    </location>
</feature>
<name>D6WQF5_TRICA</name>
<evidence type="ECO:0000313" key="2">
    <source>
        <dbReference type="EMBL" id="EFA06963.1"/>
    </source>
</evidence>
<dbReference type="InParanoid" id="D6WQF5"/>
<evidence type="ECO:0000256" key="1">
    <source>
        <dbReference type="SAM" id="MobiDB-lite"/>
    </source>
</evidence>
<dbReference type="Proteomes" id="UP000007266">
    <property type="component" value="Linkage group 7"/>
</dbReference>
<organism evidence="2 3">
    <name type="scientific">Tribolium castaneum</name>
    <name type="common">Red flour beetle</name>
    <dbReference type="NCBI Taxonomy" id="7070"/>
    <lineage>
        <taxon>Eukaryota</taxon>
        <taxon>Metazoa</taxon>
        <taxon>Ecdysozoa</taxon>
        <taxon>Arthropoda</taxon>
        <taxon>Hexapoda</taxon>
        <taxon>Insecta</taxon>
        <taxon>Pterygota</taxon>
        <taxon>Neoptera</taxon>
        <taxon>Endopterygota</taxon>
        <taxon>Coleoptera</taxon>
        <taxon>Polyphaga</taxon>
        <taxon>Cucujiformia</taxon>
        <taxon>Tenebrionidae</taxon>
        <taxon>Tenebrionidae incertae sedis</taxon>
        <taxon>Tribolium</taxon>
    </lineage>
</organism>
<evidence type="ECO:0000313" key="3">
    <source>
        <dbReference type="Proteomes" id="UP000007266"/>
    </source>
</evidence>
<dbReference type="HOGENOM" id="CLU_2690997_0_0_1"/>
<reference evidence="2 3" key="2">
    <citation type="journal article" date="2010" name="Nucleic Acids Res.">
        <title>BeetleBase in 2010: revisions to provide comprehensive genomic information for Tribolium castaneum.</title>
        <authorList>
            <person name="Kim H.S."/>
            <person name="Murphy T."/>
            <person name="Xia J."/>
            <person name="Caragea D."/>
            <person name="Park Y."/>
            <person name="Beeman R.W."/>
            <person name="Lorenzen M.D."/>
            <person name="Butcher S."/>
            <person name="Manak J.R."/>
            <person name="Brown S.J."/>
        </authorList>
    </citation>
    <scope>NUCLEOTIDE SEQUENCE [LARGE SCALE GENOMIC DNA]</scope>
    <source>
        <strain evidence="2 3">Georgia GA2</strain>
    </source>
</reference>
<sequence>MVRLFGKKGGTLGRDQDDTPMTHDVDHSIIPAMSQFVVERTRNSPVRGQPLLGRLRNFRGFMTKRLTPTPNREN</sequence>
<dbReference type="AlphaFoldDB" id="D6WQF5"/>
<reference evidence="2 3" key="1">
    <citation type="journal article" date="2008" name="Nature">
        <title>The genome of the model beetle and pest Tribolium castaneum.</title>
        <authorList>
            <consortium name="Tribolium Genome Sequencing Consortium"/>
            <person name="Richards S."/>
            <person name="Gibbs R.A."/>
            <person name="Weinstock G.M."/>
            <person name="Brown S.J."/>
            <person name="Denell R."/>
            <person name="Beeman R.W."/>
            <person name="Gibbs R."/>
            <person name="Beeman R.W."/>
            <person name="Brown S.J."/>
            <person name="Bucher G."/>
            <person name="Friedrich M."/>
            <person name="Grimmelikhuijzen C.J."/>
            <person name="Klingler M."/>
            <person name="Lorenzen M."/>
            <person name="Richards S."/>
            <person name="Roth S."/>
            <person name="Schroder R."/>
            <person name="Tautz D."/>
            <person name="Zdobnov E.M."/>
            <person name="Muzny D."/>
            <person name="Gibbs R.A."/>
            <person name="Weinstock G.M."/>
            <person name="Attaway T."/>
            <person name="Bell S."/>
            <person name="Buhay C.J."/>
            <person name="Chandrabose M.N."/>
            <person name="Chavez D."/>
            <person name="Clerk-Blankenburg K.P."/>
            <person name="Cree A."/>
            <person name="Dao M."/>
            <person name="Davis C."/>
            <person name="Chacko J."/>
            <person name="Dinh H."/>
            <person name="Dugan-Rocha S."/>
            <person name="Fowler G."/>
            <person name="Garner T.T."/>
            <person name="Garnes J."/>
            <person name="Gnirke A."/>
            <person name="Hawes A."/>
            <person name="Hernandez J."/>
            <person name="Hines S."/>
            <person name="Holder M."/>
            <person name="Hume J."/>
            <person name="Jhangiani S.N."/>
            <person name="Joshi V."/>
            <person name="Khan Z.M."/>
            <person name="Jackson L."/>
            <person name="Kovar C."/>
            <person name="Kowis A."/>
            <person name="Lee S."/>
            <person name="Lewis L.R."/>
            <person name="Margolis J."/>
            <person name="Morgan M."/>
            <person name="Nazareth L.V."/>
            <person name="Nguyen N."/>
            <person name="Okwuonu G."/>
            <person name="Parker D."/>
            <person name="Richards S."/>
            <person name="Ruiz S.J."/>
            <person name="Santibanez J."/>
            <person name="Savard J."/>
            <person name="Scherer S.E."/>
            <person name="Schneider B."/>
            <person name="Sodergren E."/>
            <person name="Tautz D."/>
            <person name="Vattahil S."/>
            <person name="Villasana D."/>
            <person name="White C.S."/>
            <person name="Wright R."/>
            <person name="Park Y."/>
            <person name="Beeman R.W."/>
            <person name="Lord J."/>
            <person name="Oppert B."/>
            <person name="Lorenzen M."/>
            <person name="Brown S."/>
            <person name="Wang L."/>
            <person name="Savard J."/>
            <person name="Tautz D."/>
            <person name="Richards S."/>
            <person name="Weinstock G."/>
            <person name="Gibbs R.A."/>
            <person name="Liu Y."/>
            <person name="Worley K."/>
            <person name="Weinstock G."/>
            <person name="Elsik C.G."/>
            <person name="Reese J.T."/>
            <person name="Elhaik E."/>
            <person name="Landan G."/>
            <person name="Graur D."/>
            <person name="Arensburger P."/>
            <person name="Atkinson P."/>
            <person name="Beeman R.W."/>
            <person name="Beidler J."/>
            <person name="Brown S.J."/>
            <person name="Demuth J.P."/>
            <person name="Drury D.W."/>
            <person name="Du Y.Z."/>
            <person name="Fujiwara H."/>
            <person name="Lorenzen M."/>
            <person name="Maselli V."/>
            <person name="Osanai M."/>
            <person name="Park Y."/>
            <person name="Robertson H.M."/>
            <person name="Tu Z."/>
            <person name="Wang J.J."/>
            <person name="Wang S."/>
            <person name="Richards S."/>
            <person name="Song H."/>
            <person name="Zhang L."/>
            <person name="Sodergren E."/>
            <person name="Werner D."/>
            <person name="Stanke M."/>
            <person name="Morgenstern B."/>
            <person name="Solovyev V."/>
            <person name="Kosarev P."/>
            <person name="Brown G."/>
            <person name="Chen H.C."/>
            <person name="Ermolaeva O."/>
            <person name="Hlavina W."/>
            <person name="Kapustin Y."/>
            <person name="Kiryutin B."/>
            <person name="Kitts P."/>
            <person name="Maglott D."/>
            <person name="Pruitt K."/>
            <person name="Sapojnikov V."/>
            <person name="Souvorov A."/>
            <person name="Mackey A.J."/>
            <person name="Waterhouse R.M."/>
            <person name="Wyder S."/>
            <person name="Zdobnov E.M."/>
            <person name="Zdobnov E.M."/>
            <person name="Wyder S."/>
            <person name="Kriventseva E.V."/>
            <person name="Kadowaki T."/>
            <person name="Bork P."/>
            <person name="Aranda M."/>
            <person name="Bao R."/>
            <person name="Beermann A."/>
            <person name="Berns N."/>
            <person name="Bolognesi R."/>
            <person name="Bonneton F."/>
            <person name="Bopp D."/>
            <person name="Brown S.J."/>
            <person name="Bucher G."/>
            <person name="Butts T."/>
            <person name="Chaumot A."/>
            <person name="Denell R.E."/>
            <person name="Ferrier D.E."/>
            <person name="Friedrich M."/>
            <person name="Gordon C.M."/>
            <person name="Jindra M."/>
            <person name="Klingler M."/>
            <person name="Lan Q."/>
            <person name="Lattorff H.M."/>
            <person name="Laudet V."/>
            <person name="von Levetsow C."/>
            <person name="Liu Z."/>
            <person name="Lutz R."/>
            <person name="Lynch J.A."/>
            <person name="da Fonseca R.N."/>
            <person name="Posnien N."/>
            <person name="Reuter R."/>
            <person name="Roth S."/>
            <person name="Savard J."/>
            <person name="Schinko J.B."/>
            <person name="Schmitt C."/>
            <person name="Schoppmeier M."/>
            <person name="Schroder R."/>
            <person name="Shippy T.D."/>
            <person name="Simonnet F."/>
            <person name="Marques-Souza H."/>
            <person name="Tautz D."/>
            <person name="Tomoyasu Y."/>
            <person name="Trauner J."/>
            <person name="Van der Zee M."/>
            <person name="Vervoort M."/>
            <person name="Wittkopp N."/>
            <person name="Wimmer E.A."/>
            <person name="Yang X."/>
            <person name="Jones A.K."/>
            <person name="Sattelle D.B."/>
            <person name="Ebert P.R."/>
            <person name="Nelson D."/>
            <person name="Scott J.G."/>
            <person name="Beeman R.W."/>
            <person name="Muthukrishnan S."/>
            <person name="Kramer K.J."/>
            <person name="Arakane Y."/>
            <person name="Beeman R.W."/>
            <person name="Zhu Q."/>
            <person name="Hogenkamp D."/>
            <person name="Dixit R."/>
            <person name="Oppert B."/>
            <person name="Jiang H."/>
            <person name="Zou Z."/>
            <person name="Marshall J."/>
            <person name="Elpidina E."/>
            <person name="Vinokurov K."/>
            <person name="Oppert C."/>
            <person name="Zou Z."/>
            <person name="Evans J."/>
            <person name="Lu Z."/>
            <person name="Zhao P."/>
            <person name="Sumathipala N."/>
            <person name="Altincicek B."/>
            <person name="Vilcinskas A."/>
            <person name="Williams M."/>
            <person name="Hultmark D."/>
            <person name="Hetru C."/>
            <person name="Jiang H."/>
            <person name="Grimmelikhuijzen C.J."/>
            <person name="Hauser F."/>
            <person name="Cazzamali G."/>
            <person name="Williamson M."/>
            <person name="Park Y."/>
            <person name="Li B."/>
            <person name="Tanaka Y."/>
            <person name="Predel R."/>
            <person name="Neupert S."/>
            <person name="Schachtner J."/>
            <person name="Verleyen P."/>
            <person name="Raible F."/>
            <person name="Bork P."/>
            <person name="Friedrich M."/>
            <person name="Walden K.K."/>
            <person name="Robertson H.M."/>
            <person name="Angeli S."/>
            <person name="Foret S."/>
            <person name="Bucher G."/>
            <person name="Schuetz S."/>
            <person name="Maleszka R."/>
            <person name="Wimmer E.A."/>
            <person name="Beeman R.W."/>
            <person name="Lorenzen M."/>
            <person name="Tomoyasu Y."/>
            <person name="Miller S.C."/>
            <person name="Grossmann D."/>
            <person name="Bucher G."/>
        </authorList>
    </citation>
    <scope>NUCLEOTIDE SEQUENCE [LARGE SCALE GENOMIC DNA]</scope>
    <source>
        <strain evidence="2 3">Georgia GA2</strain>
    </source>
</reference>
<protein>
    <submittedName>
        <fullName evidence="2">Uncharacterized protein</fullName>
    </submittedName>
</protein>